<dbReference type="PRINTS" id="PR01703">
    <property type="entry name" value="MNSODISMTASE"/>
</dbReference>
<dbReference type="InterPro" id="IPR019831">
    <property type="entry name" value="Mn/Fe_SOD_N"/>
</dbReference>
<keyword evidence="3 5" id="KW-0479">Metal-binding</keyword>
<evidence type="ECO:0000259" key="8">
    <source>
        <dbReference type="Pfam" id="PF02777"/>
    </source>
</evidence>
<dbReference type="SUPFAM" id="SSF54719">
    <property type="entry name" value="Fe,Mn superoxide dismutase (SOD), C-terminal domain"/>
    <property type="match status" value="1"/>
</dbReference>
<dbReference type="RefSeq" id="WP_086970038.1">
    <property type="nucleotide sequence ID" value="NZ_FCOJ02000027.1"/>
</dbReference>
<dbReference type="InterPro" id="IPR019833">
    <property type="entry name" value="Mn/Fe_SOD_BS"/>
</dbReference>
<name>A0A158BC77_9BURK</name>
<dbReference type="Gene3D" id="1.10.287.990">
    <property type="entry name" value="Fe,Mn superoxide dismutase (SOD) domain"/>
    <property type="match status" value="1"/>
</dbReference>
<evidence type="ECO:0000259" key="7">
    <source>
        <dbReference type="Pfam" id="PF00081"/>
    </source>
</evidence>
<feature type="binding site" evidence="5">
    <location>
        <position position="27"/>
    </location>
    <ligand>
        <name>Mn(2+)</name>
        <dbReference type="ChEBI" id="CHEBI:29035"/>
    </ligand>
</feature>
<feature type="binding site" evidence="5">
    <location>
        <position position="172"/>
    </location>
    <ligand>
        <name>Mn(2+)</name>
        <dbReference type="ChEBI" id="CHEBI:29035"/>
    </ligand>
</feature>
<reference evidence="9" key="1">
    <citation type="submission" date="2016-01" db="EMBL/GenBank/DDBJ databases">
        <authorList>
            <person name="Peeters C."/>
        </authorList>
    </citation>
    <scope>NUCLEOTIDE SEQUENCE [LARGE SCALE GENOMIC DNA]</scope>
    <source>
        <strain evidence="9">LMG 29325</strain>
    </source>
</reference>
<dbReference type="PANTHER" id="PTHR43595:SF2">
    <property type="entry name" value="SMALL RIBOSOMAL SUBUNIT PROTEIN MS42"/>
    <property type="match status" value="1"/>
</dbReference>
<dbReference type="AlphaFoldDB" id="A0A158BC77"/>
<accession>A0A158BC77</accession>
<dbReference type="Proteomes" id="UP000054596">
    <property type="component" value="Unassembled WGS sequence"/>
</dbReference>
<comment type="function">
    <text evidence="6">Destroys radicals which are normally produced within the cells and which are toxic to biological systems.</text>
</comment>
<evidence type="ECO:0000256" key="1">
    <source>
        <dbReference type="ARBA" id="ARBA00008714"/>
    </source>
</evidence>
<dbReference type="InterPro" id="IPR036314">
    <property type="entry name" value="SOD_C_sf"/>
</dbReference>
<dbReference type="SUPFAM" id="SSF46609">
    <property type="entry name" value="Fe,Mn superoxide dismutase (SOD), N-terminal domain"/>
    <property type="match status" value="1"/>
</dbReference>
<evidence type="ECO:0000313" key="9">
    <source>
        <dbReference type="EMBL" id="SAK67672.1"/>
    </source>
</evidence>
<feature type="domain" description="Manganese/iron superoxide dismutase N-terminal" evidence="7">
    <location>
        <begin position="3"/>
        <end position="89"/>
    </location>
</feature>
<dbReference type="PROSITE" id="PS00088">
    <property type="entry name" value="SOD_MN"/>
    <property type="match status" value="1"/>
</dbReference>
<evidence type="ECO:0000313" key="10">
    <source>
        <dbReference type="Proteomes" id="UP000054596"/>
    </source>
</evidence>
<dbReference type="GO" id="GO:0030145">
    <property type="term" value="F:manganese ion binding"/>
    <property type="evidence" value="ECO:0007669"/>
    <property type="project" value="UniProtKB-ARBA"/>
</dbReference>
<dbReference type="PIRSF" id="PIRSF000349">
    <property type="entry name" value="SODismutase"/>
    <property type="match status" value="1"/>
</dbReference>
<dbReference type="InterPro" id="IPR001189">
    <property type="entry name" value="Mn/Fe_SOD"/>
</dbReference>
<dbReference type="PANTHER" id="PTHR43595">
    <property type="entry name" value="37S RIBOSOMAL PROTEIN S26, MITOCHONDRIAL"/>
    <property type="match status" value="1"/>
</dbReference>
<feature type="binding site" evidence="5">
    <location>
        <position position="168"/>
    </location>
    <ligand>
        <name>Mn(2+)</name>
        <dbReference type="ChEBI" id="CHEBI:29035"/>
    </ligand>
</feature>
<dbReference type="EMBL" id="FCOJ02000027">
    <property type="protein sequence ID" value="SAK67672.1"/>
    <property type="molecule type" value="Genomic_DNA"/>
</dbReference>
<gene>
    <name evidence="9" type="ORF">AWB82_03898</name>
</gene>
<dbReference type="Pfam" id="PF02777">
    <property type="entry name" value="Sod_Fe_C"/>
    <property type="match status" value="1"/>
</dbReference>
<protein>
    <recommendedName>
        <fullName evidence="2 6">Superoxide dismutase</fullName>
        <ecNumber evidence="2 6">1.15.1.1</ecNumber>
    </recommendedName>
</protein>
<comment type="caution">
    <text evidence="9">The sequence shown here is derived from an EMBL/GenBank/DDBJ whole genome shotgun (WGS) entry which is preliminary data.</text>
</comment>
<evidence type="ECO:0000256" key="6">
    <source>
        <dbReference type="RuleBase" id="RU000414"/>
    </source>
</evidence>
<evidence type="ECO:0000256" key="3">
    <source>
        <dbReference type="ARBA" id="ARBA00022723"/>
    </source>
</evidence>
<feature type="domain" description="Manganese/iron superoxide dismutase C-terminal" evidence="8">
    <location>
        <begin position="96"/>
        <end position="201"/>
    </location>
</feature>
<dbReference type="STRING" id="1777143.AWB82_03898"/>
<dbReference type="Gene3D" id="3.55.40.20">
    <property type="entry name" value="Iron/manganese superoxide dismutase, C-terminal domain"/>
    <property type="match status" value="1"/>
</dbReference>
<dbReference type="GO" id="GO:0004784">
    <property type="term" value="F:superoxide dismutase activity"/>
    <property type="evidence" value="ECO:0007669"/>
    <property type="project" value="UniProtKB-EC"/>
</dbReference>
<organism evidence="9 10">
    <name type="scientific">Caballeronia glebae</name>
    <dbReference type="NCBI Taxonomy" id="1777143"/>
    <lineage>
        <taxon>Bacteria</taxon>
        <taxon>Pseudomonadati</taxon>
        <taxon>Pseudomonadota</taxon>
        <taxon>Betaproteobacteria</taxon>
        <taxon>Burkholderiales</taxon>
        <taxon>Burkholderiaceae</taxon>
        <taxon>Caballeronia</taxon>
    </lineage>
</organism>
<dbReference type="FunFam" id="3.55.40.20:FF:000001">
    <property type="entry name" value="Superoxide dismutase"/>
    <property type="match status" value="1"/>
</dbReference>
<dbReference type="GO" id="GO:0005737">
    <property type="term" value="C:cytoplasm"/>
    <property type="evidence" value="ECO:0007669"/>
    <property type="project" value="TreeGrafter"/>
</dbReference>
<dbReference type="EC" id="1.15.1.1" evidence="2 6"/>
<dbReference type="InterPro" id="IPR036324">
    <property type="entry name" value="Mn/Fe_SOD_N_sf"/>
</dbReference>
<feature type="binding site" evidence="5">
    <location>
        <position position="81"/>
    </location>
    <ligand>
        <name>Mn(2+)</name>
        <dbReference type="ChEBI" id="CHEBI:29035"/>
    </ligand>
</feature>
<sequence length="210" mass="23160">MPYTLPPLPYAFDALEPNIDARTMEVHHTKHHQTYVNNLNAALEKTDRRDVPVETLIAQIDALPEAIRMAVRNNGGGHANHSLFWTIMSPDGGGEPQDALADAIDKDLGGFDAFKEAFTKAALTRFGSGWAWLGVDAQGRLAVESTGNQDSPLMAGIASGNTPILGLDVWEHAYYLKYENRRPEYIAAFFNVIHWPEVARRYAAARGDQG</sequence>
<dbReference type="FunFam" id="1.10.287.990:FF:000001">
    <property type="entry name" value="Superoxide dismutase"/>
    <property type="match status" value="1"/>
</dbReference>
<dbReference type="InterPro" id="IPR019832">
    <property type="entry name" value="Mn/Fe_SOD_C"/>
</dbReference>
<comment type="similarity">
    <text evidence="1 6">Belongs to the iron/manganese superoxide dismutase family.</text>
</comment>
<evidence type="ECO:0000256" key="2">
    <source>
        <dbReference type="ARBA" id="ARBA00012682"/>
    </source>
</evidence>
<evidence type="ECO:0000256" key="5">
    <source>
        <dbReference type="PIRSR" id="PIRSR000349-1"/>
    </source>
</evidence>
<comment type="catalytic activity">
    <reaction evidence="6">
        <text>2 superoxide + 2 H(+) = H2O2 + O2</text>
        <dbReference type="Rhea" id="RHEA:20696"/>
        <dbReference type="ChEBI" id="CHEBI:15378"/>
        <dbReference type="ChEBI" id="CHEBI:15379"/>
        <dbReference type="ChEBI" id="CHEBI:16240"/>
        <dbReference type="ChEBI" id="CHEBI:18421"/>
        <dbReference type="EC" id="1.15.1.1"/>
    </reaction>
</comment>
<proteinExistence type="inferred from homology"/>
<keyword evidence="4 6" id="KW-0560">Oxidoreductase</keyword>
<keyword evidence="10" id="KW-1185">Reference proteome</keyword>
<dbReference type="Pfam" id="PF00081">
    <property type="entry name" value="Sod_Fe_N"/>
    <property type="match status" value="1"/>
</dbReference>
<evidence type="ECO:0000256" key="4">
    <source>
        <dbReference type="ARBA" id="ARBA00023002"/>
    </source>
</evidence>
<dbReference type="OrthoDB" id="9803125at2"/>